<keyword evidence="1" id="KW-1133">Transmembrane helix</keyword>
<feature type="domain" description="PspC-related transmembrane region" evidence="2">
    <location>
        <begin position="2"/>
        <end position="109"/>
    </location>
</feature>
<sequence length="317" mass="36374">MLKLIGIAVILACAGGIIGVIITLITGLVFNQYHFSLPINFFEYHYINQVYVVISLVVIIPLVGLIMLVSRLVFNTGKYNSTIGYTLLMIWICAFVMLIYHGSRVATEFNESASFTQTINIKPVAKQTYYLRLNDVMFLTKEDSARLDIENRFKNMTLTDDPDEDNREPRSLDIDIVKAEVSHPVLIENFTSRGRDYDHALINARNTRYIFLQQDSILKFDRIVRRNQHDLWHNERVKLTLQIPLNATIFIDDRINNYINNSINIYECNIAQNHGKEASSMAFIMTDNGLECKTDSIMDNIQHKKDSVATLSPISKQ</sequence>
<evidence type="ECO:0000313" key="5">
    <source>
        <dbReference type="Proteomes" id="UP000503278"/>
    </source>
</evidence>
<accession>A0A7L5E0M9</accession>
<reference evidence="4 5" key="1">
    <citation type="submission" date="2020-04" db="EMBL/GenBank/DDBJ databases">
        <title>Genome sequencing of novel species.</title>
        <authorList>
            <person name="Heo J."/>
            <person name="Kim S.-J."/>
            <person name="Kim J.-S."/>
            <person name="Hong S.-B."/>
            <person name="Kwon S.-W."/>
        </authorList>
    </citation>
    <scope>NUCLEOTIDE SEQUENCE [LARGE SCALE GENOMIC DNA]</scope>
    <source>
        <strain evidence="4 5">F39-2</strain>
    </source>
</reference>
<name>A0A7L5E0M9_9SPHI</name>
<dbReference type="KEGG" id="mrob:HH214_12175"/>
<dbReference type="Proteomes" id="UP000503278">
    <property type="component" value="Chromosome"/>
</dbReference>
<feature type="domain" description="PspC-related ToastRack" evidence="3">
    <location>
        <begin position="160"/>
        <end position="294"/>
    </location>
</feature>
<keyword evidence="5" id="KW-1185">Reference proteome</keyword>
<organism evidence="4 5">
    <name type="scientific">Mucilaginibacter robiniae</name>
    <dbReference type="NCBI Taxonomy" id="2728022"/>
    <lineage>
        <taxon>Bacteria</taxon>
        <taxon>Pseudomonadati</taxon>
        <taxon>Bacteroidota</taxon>
        <taxon>Sphingobacteriia</taxon>
        <taxon>Sphingobacteriales</taxon>
        <taxon>Sphingobacteriaceae</taxon>
        <taxon>Mucilaginibacter</taxon>
    </lineage>
</organism>
<dbReference type="EMBL" id="CP051682">
    <property type="protein sequence ID" value="QJD96581.1"/>
    <property type="molecule type" value="Genomic_DNA"/>
</dbReference>
<feature type="transmembrane region" description="Helical" evidence="1">
    <location>
        <begin position="82"/>
        <end position="100"/>
    </location>
</feature>
<evidence type="ECO:0000256" key="1">
    <source>
        <dbReference type="SAM" id="Phobius"/>
    </source>
</evidence>
<dbReference type="Pfam" id="PF22571">
    <property type="entry name" value="LiaI-LiaF-TM_PspC"/>
    <property type="match status" value="1"/>
</dbReference>
<dbReference type="InterPro" id="IPR054321">
    <property type="entry name" value="PspC-rel_TM"/>
</dbReference>
<dbReference type="Pfam" id="PF22744">
    <property type="entry name" value="Toast-rack_PspC-Cterm"/>
    <property type="match status" value="1"/>
</dbReference>
<feature type="transmembrane region" description="Helical" evidence="1">
    <location>
        <begin position="7"/>
        <end position="30"/>
    </location>
</feature>
<feature type="transmembrane region" description="Helical" evidence="1">
    <location>
        <begin position="50"/>
        <end position="70"/>
    </location>
</feature>
<gene>
    <name evidence="4" type="ORF">HH214_12175</name>
</gene>
<keyword evidence="1" id="KW-0812">Transmembrane</keyword>
<protein>
    <submittedName>
        <fullName evidence="4">Uncharacterized protein</fullName>
    </submittedName>
</protein>
<dbReference type="RefSeq" id="WP_169608031.1">
    <property type="nucleotide sequence ID" value="NZ_CP051682.1"/>
</dbReference>
<keyword evidence="1" id="KW-0472">Membrane</keyword>
<evidence type="ECO:0000313" key="4">
    <source>
        <dbReference type="EMBL" id="QJD96581.1"/>
    </source>
</evidence>
<dbReference type="InterPro" id="IPR054319">
    <property type="entry name" value="PspC-rel_ToastRack"/>
</dbReference>
<dbReference type="AlphaFoldDB" id="A0A7L5E0M9"/>
<evidence type="ECO:0000259" key="2">
    <source>
        <dbReference type="Pfam" id="PF22571"/>
    </source>
</evidence>
<proteinExistence type="predicted"/>
<evidence type="ECO:0000259" key="3">
    <source>
        <dbReference type="Pfam" id="PF22744"/>
    </source>
</evidence>